<dbReference type="EMBL" id="JAVHJM010000009">
    <property type="protein sequence ID" value="KAK6506245.1"/>
    <property type="molecule type" value="Genomic_DNA"/>
</dbReference>
<sequence length="644" mass="69420">MISNINTFSCFVLSSLLLARLSEAIAIPRFGKIDEKIRRDISKVVRRSPIAPRQDAIARGLVQPIWLSDDGLRYYTNVSFGTPPQPLTLSLSLDGTTWAPTLPAGVSADSYCANAKNEVACSYATISGFYTIPGSVTYSPRGDYQDLEVDSQDTINAIQATEHIQLGSSVLANVGIAVADNWTSAPQLSLSSLPTSGSPGQQLLPVLQQAGFINTLTYSLAFTSVDRRGNVDYESGELSFGGINQSQFWGELSSFESGKDIGAGVLPVSNIYWIDREGRNESIVDENSDAGHLGVGKVSLTPYLWVPNAMFEIIVSLFFDVQRSKGSEIYTRNCTASLGELDIKSLQLSIDGTFITVPIDLLFFPAAGQKDLCNLAIRPISDYPATTSADYILGFPFLRSAYTVFDHTHRLTHLAPRRIVFSSTPTLTPVGEGNATVSGTGASLRTTFQAATTTLSVPLQQLSETPSTTTATITSASAKPTETKLVYHYEAPKSKPNIGAIVGGVVGAVVFLAAIIVLYPLLKAANDRRKRQSKRKSRRRERSRTSSANNLSPVDSNQNEEGNENDEDGDEKEDVDAITTAIAIANSKKDVHVPTSDDGKRNSIAGARDSITVNITEIDEASSRGGRKSSDVKSMNTFGESEKN</sequence>
<protein>
    <recommendedName>
        <fullName evidence="5">Peptidase A1 domain-containing protein</fullName>
    </recommendedName>
</protein>
<comment type="caution">
    <text evidence="6">The sequence shown here is derived from an EMBL/GenBank/DDBJ whole genome shotgun (WGS) entry which is preliminary data.</text>
</comment>
<feature type="compositionally biased region" description="Basic and acidic residues" evidence="2">
    <location>
        <begin position="589"/>
        <end position="601"/>
    </location>
</feature>
<feature type="signal peptide" evidence="4">
    <location>
        <begin position="1"/>
        <end position="24"/>
    </location>
</feature>
<dbReference type="InterPro" id="IPR021109">
    <property type="entry name" value="Peptidase_aspartic_dom_sf"/>
</dbReference>
<dbReference type="PANTHER" id="PTHR47966">
    <property type="entry name" value="BETA-SITE APP-CLEAVING ENZYME, ISOFORM A-RELATED"/>
    <property type="match status" value="1"/>
</dbReference>
<dbReference type="InterPro" id="IPR001461">
    <property type="entry name" value="Aspartic_peptidase_A1"/>
</dbReference>
<evidence type="ECO:0000256" key="1">
    <source>
        <dbReference type="ARBA" id="ARBA00007447"/>
    </source>
</evidence>
<dbReference type="AlphaFoldDB" id="A0AAN8N0Q3"/>
<name>A0AAN8N0Q3_9PEZI</name>
<dbReference type="InterPro" id="IPR033121">
    <property type="entry name" value="PEPTIDASE_A1"/>
</dbReference>
<feature type="compositionally biased region" description="Acidic residues" evidence="2">
    <location>
        <begin position="561"/>
        <end position="573"/>
    </location>
</feature>
<dbReference type="Gene3D" id="2.40.70.10">
    <property type="entry name" value="Acid Proteases"/>
    <property type="match status" value="2"/>
</dbReference>
<accession>A0AAN8N0Q3</accession>
<keyword evidence="3" id="KW-1133">Transmembrane helix</keyword>
<gene>
    <name evidence="6" type="ORF">TWF506_011163</name>
</gene>
<organism evidence="6 7">
    <name type="scientific">Arthrobotrys conoides</name>
    <dbReference type="NCBI Taxonomy" id="74498"/>
    <lineage>
        <taxon>Eukaryota</taxon>
        <taxon>Fungi</taxon>
        <taxon>Dikarya</taxon>
        <taxon>Ascomycota</taxon>
        <taxon>Pezizomycotina</taxon>
        <taxon>Orbiliomycetes</taxon>
        <taxon>Orbiliales</taxon>
        <taxon>Orbiliaceae</taxon>
        <taxon>Arthrobotrys</taxon>
    </lineage>
</organism>
<feature type="transmembrane region" description="Helical" evidence="3">
    <location>
        <begin position="498"/>
        <end position="522"/>
    </location>
</feature>
<evidence type="ECO:0000256" key="4">
    <source>
        <dbReference type="SAM" id="SignalP"/>
    </source>
</evidence>
<feature type="compositionally biased region" description="Basic residues" evidence="2">
    <location>
        <begin position="528"/>
        <end position="542"/>
    </location>
</feature>
<dbReference type="GO" id="GO:0004190">
    <property type="term" value="F:aspartic-type endopeptidase activity"/>
    <property type="evidence" value="ECO:0007669"/>
    <property type="project" value="InterPro"/>
</dbReference>
<feature type="compositionally biased region" description="Polar residues" evidence="2">
    <location>
        <begin position="632"/>
        <end position="644"/>
    </location>
</feature>
<dbReference type="Proteomes" id="UP001307849">
    <property type="component" value="Unassembled WGS sequence"/>
</dbReference>
<keyword evidence="4" id="KW-0732">Signal</keyword>
<dbReference type="GO" id="GO:0006508">
    <property type="term" value="P:proteolysis"/>
    <property type="evidence" value="ECO:0007669"/>
    <property type="project" value="InterPro"/>
</dbReference>
<evidence type="ECO:0000313" key="6">
    <source>
        <dbReference type="EMBL" id="KAK6506245.1"/>
    </source>
</evidence>
<evidence type="ECO:0000259" key="5">
    <source>
        <dbReference type="PROSITE" id="PS51767"/>
    </source>
</evidence>
<keyword evidence="7" id="KW-1185">Reference proteome</keyword>
<proteinExistence type="inferred from homology"/>
<evidence type="ECO:0000313" key="7">
    <source>
        <dbReference type="Proteomes" id="UP001307849"/>
    </source>
</evidence>
<keyword evidence="3" id="KW-0472">Membrane</keyword>
<keyword evidence="3" id="KW-0812">Transmembrane</keyword>
<comment type="similarity">
    <text evidence="1">Belongs to the peptidase A1 family.</text>
</comment>
<feature type="domain" description="Peptidase A1" evidence="5">
    <location>
        <begin position="74"/>
        <end position="415"/>
    </location>
</feature>
<dbReference type="SUPFAM" id="SSF50630">
    <property type="entry name" value="Acid proteases"/>
    <property type="match status" value="1"/>
</dbReference>
<dbReference type="PANTHER" id="PTHR47966:SF51">
    <property type="entry name" value="BETA-SITE APP-CLEAVING ENZYME, ISOFORM A-RELATED"/>
    <property type="match status" value="1"/>
</dbReference>
<feature type="region of interest" description="Disordered" evidence="2">
    <location>
        <begin position="616"/>
        <end position="644"/>
    </location>
</feature>
<feature type="chain" id="PRO_5043030431" description="Peptidase A1 domain-containing protein" evidence="4">
    <location>
        <begin position="25"/>
        <end position="644"/>
    </location>
</feature>
<feature type="region of interest" description="Disordered" evidence="2">
    <location>
        <begin position="527"/>
        <end position="573"/>
    </location>
</feature>
<reference evidence="6 7" key="1">
    <citation type="submission" date="2019-10" db="EMBL/GenBank/DDBJ databases">
        <authorList>
            <person name="Palmer J.M."/>
        </authorList>
    </citation>
    <scope>NUCLEOTIDE SEQUENCE [LARGE SCALE GENOMIC DNA]</scope>
    <source>
        <strain evidence="6 7">TWF506</strain>
    </source>
</reference>
<feature type="region of interest" description="Disordered" evidence="2">
    <location>
        <begin position="589"/>
        <end position="608"/>
    </location>
</feature>
<dbReference type="PROSITE" id="PS51767">
    <property type="entry name" value="PEPTIDASE_A1"/>
    <property type="match status" value="1"/>
</dbReference>
<evidence type="ECO:0000256" key="3">
    <source>
        <dbReference type="SAM" id="Phobius"/>
    </source>
</evidence>
<evidence type="ECO:0000256" key="2">
    <source>
        <dbReference type="SAM" id="MobiDB-lite"/>
    </source>
</evidence>
<dbReference type="Pfam" id="PF00026">
    <property type="entry name" value="Asp"/>
    <property type="match status" value="1"/>
</dbReference>